<reference evidence="2" key="1">
    <citation type="submission" date="2023-10" db="EMBL/GenBank/DDBJ databases">
        <authorList>
            <person name="Chen Y."/>
            <person name="Shah S."/>
            <person name="Dougan E. K."/>
            <person name="Thang M."/>
            <person name="Chan C."/>
        </authorList>
    </citation>
    <scope>NUCLEOTIDE SEQUENCE [LARGE SCALE GENOMIC DNA]</scope>
</reference>
<protein>
    <recommendedName>
        <fullName evidence="1">J domain-containing protein</fullName>
    </recommendedName>
</protein>
<dbReference type="Pfam" id="PF00481">
    <property type="entry name" value="PP2C"/>
    <property type="match status" value="1"/>
</dbReference>
<dbReference type="Gene3D" id="1.10.287.110">
    <property type="entry name" value="DnaJ domain"/>
    <property type="match status" value="1"/>
</dbReference>
<dbReference type="Proteomes" id="UP001189429">
    <property type="component" value="Unassembled WGS sequence"/>
</dbReference>
<dbReference type="SUPFAM" id="SSF81606">
    <property type="entry name" value="PP2C-like"/>
    <property type="match status" value="1"/>
</dbReference>
<dbReference type="InterPro" id="IPR036457">
    <property type="entry name" value="PPM-type-like_dom_sf"/>
</dbReference>
<name>A0ABN9Y186_9DINO</name>
<feature type="domain" description="J" evidence="1">
    <location>
        <begin position="200"/>
        <end position="280"/>
    </location>
</feature>
<dbReference type="CDD" id="cd06257">
    <property type="entry name" value="DnaJ"/>
    <property type="match status" value="1"/>
</dbReference>
<evidence type="ECO:0000259" key="1">
    <source>
        <dbReference type="PROSITE" id="PS50076"/>
    </source>
</evidence>
<feature type="non-terminal residue" evidence="2">
    <location>
        <position position="1"/>
    </location>
</feature>
<dbReference type="Pfam" id="PF00226">
    <property type="entry name" value="DnaJ"/>
    <property type="match status" value="1"/>
</dbReference>
<sequence length="318" mass="33599">EFPVTLSAASASSVRRGGKLDRAVLLNDIAKIARLALKFPLSFVDSPACAYALFQGLRSAESAQFCAENFHKKLLPLLAEKIHTYQLPELREVLKKTLEALDTDLLKSVHAFSGVCAAIVLVLGDKLVVAGVGRVRMLLLPEKGPPQLPPLLACGAGVGEDEAEMERVRKAGGTVHDGLVLGRAAMGTPDEAARMLAARSSFEVLQLEPGAPLDEKAVRTAYRKLALKVHPDKQSDDVDKPAYTAAFARLESSREALETTLGDGGQDAVDACRDLLQVLGAEVHTRAGAAALLGVEAEAPRCTAGSGVGGMYAFHAGR</sequence>
<proteinExistence type="predicted"/>
<keyword evidence="3" id="KW-1185">Reference proteome</keyword>
<dbReference type="InterPro" id="IPR001623">
    <property type="entry name" value="DnaJ_domain"/>
</dbReference>
<dbReference type="InterPro" id="IPR001932">
    <property type="entry name" value="PPM-type_phosphatase-like_dom"/>
</dbReference>
<dbReference type="Gene3D" id="3.60.40.10">
    <property type="entry name" value="PPM-type phosphatase domain"/>
    <property type="match status" value="1"/>
</dbReference>
<evidence type="ECO:0000313" key="3">
    <source>
        <dbReference type="Proteomes" id="UP001189429"/>
    </source>
</evidence>
<accession>A0ABN9Y186</accession>
<dbReference type="EMBL" id="CAUYUJ010021461">
    <property type="protein sequence ID" value="CAK0904791.1"/>
    <property type="molecule type" value="Genomic_DNA"/>
</dbReference>
<organism evidence="2 3">
    <name type="scientific">Prorocentrum cordatum</name>
    <dbReference type="NCBI Taxonomy" id="2364126"/>
    <lineage>
        <taxon>Eukaryota</taxon>
        <taxon>Sar</taxon>
        <taxon>Alveolata</taxon>
        <taxon>Dinophyceae</taxon>
        <taxon>Prorocentrales</taxon>
        <taxon>Prorocentraceae</taxon>
        <taxon>Prorocentrum</taxon>
    </lineage>
</organism>
<dbReference type="SUPFAM" id="SSF46565">
    <property type="entry name" value="Chaperone J-domain"/>
    <property type="match status" value="1"/>
</dbReference>
<evidence type="ECO:0000313" key="2">
    <source>
        <dbReference type="EMBL" id="CAK0904791.1"/>
    </source>
</evidence>
<gene>
    <name evidence="2" type="ORF">PCOR1329_LOCUS80716</name>
</gene>
<dbReference type="SMART" id="SM00271">
    <property type="entry name" value="DnaJ"/>
    <property type="match status" value="1"/>
</dbReference>
<comment type="caution">
    <text evidence="2">The sequence shown here is derived from an EMBL/GenBank/DDBJ whole genome shotgun (WGS) entry which is preliminary data.</text>
</comment>
<dbReference type="PROSITE" id="PS50076">
    <property type="entry name" value="DNAJ_2"/>
    <property type="match status" value="1"/>
</dbReference>
<dbReference type="InterPro" id="IPR036869">
    <property type="entry name" value="J_dom_sf"/>
</dbReference>